<dbReference type="InterPro" id="IPR020846">
    <property type="entry name" value="MFS_dom"/>
</dbReference>
<dbReference type="GO" id="GO:0005886">
    <property type="term" value="C:plasma membrane"/>
    <property type="evidence" value="ECO:0007669"/>
    <property type="project" value="UniProtKB-SubCell"/>
</dbReference>
<keyword evidence="4 6" id="KW-1133">Transmembrane helix</keyword>
<dbReference type="GO" id="GO:0022857">
    <property type="term" value="F:transmembrane transporter activity"/>
    <property type="evidence" value="ECO:0007669"/>
    <property type="project" value="InterPro"/>
</dbReference>
<feature type="transmembrane region" description="Helical" evidence="6">
    <location>
        <begin position="309"/>
        <end position="333"/>
    </location>
</feature>
<protein>
    <submittedName>
        <fullName evidence="8">Nitrate/nitrite transporter NarK</fullName>
    </submittedName>
</protein>
<accession>A0A4R1HM59</accession>
<feature type="transmembrane region" description="Helical" evidence="6">
    <location>
        <begin position="345"/>
        <end position="369"/>
    </location>
</feature>
<dbReference type="PANTHER" id="PTHR43124:SF3">
    <property type="entry name" value="CHLORAMPHENICOL EFFLUX PUMP RV0191"/>
    <property type="match status" value="1"/>
</dbReference>
<feature type="transmembrane region" description="Helical" evidence="6">
    <location>
        <begin position="164"/>
        <end position="185"/>
    </location>
</feature>
<evidence type="ECO:0000256" key="2">
    <source>
        <dbReference type="ARBA" id="ARBA00022475"/>
    </source>
</evidence>
<dbReference type="Pfam" id="PF07690">
    <property type="entry name" value="MFS_1"/>
    <property type="match status" value="1"/>
</dbReference>
<dbReference type="PANTHER" id="PTHR43124">
    <property type="entry name" value="PURINE EFFLUX PUMP PBUE"/>
    <property type="match status" value="1"/>
</dbReference>
<comment type="subcellular location">
    <subcellularLocation>
        <location evidence="1">Cell membrane</location>
        <topology evidence="1">Multi-pass membrane protein</topology>
    </subcellularLocation>
</comment>
<dbReference type="InterPro" id="IPR050189">
    <property type="entry name" value="MFS_Efflux_Transporters"/>
</dbReference>
<feature type="transmembrane region" description="Helical" evidence="6">
    <location>
        <begin position="218"/>
        <end position="239"/>
    </location>
</feature>
<gene>
    <name evidence="8" type="ORF">EV378_5614</name>
</gene>
<feature type="transmembrane region" description="Helical" evidence="6">
    <location>
        <begin position="284"/>
        <end position="303"/>
    </location>
</feature>
<feature type="transmembrane region" description="Helical" evidence="6">
    <location>
        <begin position="101"/>
        <end position="126"/>
    </location>
</feature>
<reference evidence="8 9" key="1">
    <citation type="submission" date="2019-03" db="EMBL/GenBank/DDBJ databases">
        <title>Sequencing the genomes of 1000 actinobacteria strains.</title>
        <authorList>
            <person name="Klenk H.-P."/>
        </authorList>
    </citation>
    <scope>NUCLEOTIDE SEQUENCE [LARGE SCALE GENOMIC DNA]</scope>
    <source>
        <strain evidence="8 9">DSM 44969</strain>
    </source>
</reference>
<evidence type="ECO:0000256" key="3">
    <source>
        <dbReference type="ARBA" id="ARBA00022692"/>
    </source>
</evidence>
<organism evidence="8 9">
    <name type="scientific">Pseudonocardia endophytica</name>
    <dbReference type="NCBI Taxonomy" id="401976"/>
    <lineage>
        <taxon>Bacteria</taxon>
        <taxon>Bacillati</taxon>
        <taxon>Actinomycetota</taxon>
        <taxon>Actinomycetes</taxon>
        <taxon>Pseudonocardiales</taxon>
        <taxon>Pseudonocardiaceae</taxon>
        <taxon>Pseudonocardia</taxon>
    </lineage>
</organism>
<keyword evidence="9" id="KW-1185">Reference proteome</keyword>
<evidence type="ECO:0000256" key="4">
    <source>
        <dbReference type="ARBA" id="ARBA00022989"/>
    </source>
</evidence>
<dbReference type="InterPro" id="IPR036259">
    <property type="entry name" value="MFS_trans_sf"/>
</dbReference>
<feature type="transmembrane region" description="Helical" evidence="6">
    <location>
        <begin position="381"/>
        <end position="400"/>
    </location>
</feature>
<dbReference type="RefSeq" id="WP_132430353.1">
    <property type="nucleotide sequence ID" value="NZ_SMFZ01000002.1"/>
</dbReference>
<evidence type="ECO:0000256" key="6">
    <source>
        <dbReference type="SAM" id="Phobius"/>
    </source>
</evidence>
<comment type="caution">
    <text evidence="8">The sequence shown here is derived from an EMBL/GenBank/DDBJ whole genome shotgun (WGS) entry which is preliminary data.</text>
</comment>
<feature type="transmembrane region" description="Helical" evidence="6">
    <location>
        <begin position="76"/>
        <end position="95"/>
    </location>
</feature>
<evidence type="ECO:0000313" key="8">
    <source>
        <dbReference type="EMBL" id="TCK21625.1"/>
    </source>
</evidence>
<dbReference type="SUPFAM" id="SSF103473">
    <property type="entry name" value="MFS general substrate transporter"/>
    <property type="match status" value="1"/>
</dbReference>
<name>A0A4R1HM59_PSEEN</name>
<feature type="transmembrane region" description="Helical" evidence="6">
    <location>
        <begin position="138"/>
        <end position="158"/>
    </location>
</feature>
<dbReference type="CDD" id="cd06174">
    <property type="entry name" value="MFS"/>
    <property type="match status" value="1"/>
</dbReference>
<evidence type="ECO:0000256" key="5">
    <source>
        <dbReference type="ARBA" id="ARBA00023136"/>
    </source>
</evidence>
<proteinExistence type="predicted"/>
<dbReference type="OrthoDB" id="4332123at2"/>
<keyword evidence="3 6" id="KW-0812">Transmembrane</keyword>
<dbReference type="EMBL" id="SMFZ01000002">
    <property type="protein sequence ID" value="TCK21625.1"/>
    <property type="molecule type" value="Genomic_DNA"/>
</dbReference>
<dbReference type="AlphaFoldDB" id="A0A4R1HM59"/>
<keyword evidence="2" id="KW-1003">Cell membrane</keyword>
<evidence type="ECO:0000313" key="9">
    <source>
        <dbReference type="Proteomes" id="UP000295560"/>
    </source>
</evidence>
<evidence type="ECO:0000259" key="7">
    <source>
        <dbReference type="PROSITE" id="PS50850"/>
    </source>
</evidence>
<evidence type="ECO:0000256" key="1">
    <source>
        <dbReference type="ARBA" id="ARBA00004651"/>
    </source>
</evidence>
<dbReference type="InterPro" id="IPR011701">
    <property type="entry name" value="MFS"/>
</dbReference>
<sequence length="436" mass="45446">MPHPRRAYLVWSAGLLAYLVGVMHRSSFGVAGLDAAQRFGAAPAVLSGFIVLQLLVYAALQIPVGLLLDRFGARRMVLAGAVTMAAAQVLLALATSLPLAIAARVLVGVGDALTFISVLSVVSVWFPPRRVPLMTQLTALLGQLGQVLSAIPLATVLHSAGWTAAFLSAAALGVVAAIAVAAVFANRPPGSPAPEPAASPREVLEALTTSWRQPGTRLGLWTHAGTQFSGMVFALLWGVPYLVAGQGLSSTTASVLLTVLVAAGAIAGPVFGEFTARHPLRRSWLVLGVIGATAAAWAAVLLVPPPAPSWLLVVLVAVLACNGPCSAVGFDYARTFNPDHRRGTAVGIVNVGGFTTTLLATLAVGAVLGVAGGFTPDAFRLAWLVQFPVWILATVGVLVARRKARRFLAEGGTHVPPLREVLGRAERERRREIRRG</sequence>
<dbReference type="PROSITE" id="PS50850">
    <property type="entry name" value="MFS"/>
    <property type="match status" value="1"/>
</dbReference>
<feature type="transmembrane region" description="Helical" evidence="6">
    <location>
        <begin position="42"/>
        <end position="64"/>
    </location>
</feature>
<dbReference type="Proteomes" id="UP000295560">
    <property type="component" value="Unassembled WGS sequence"/>
</dbReference>
<feature type="transmembrane region" description="Helical" evidence="6">
    <location>
        <begin position="251"/>
        <end position="272"/>
    </location>
</feature>
<keyword evidence="5 6" id="KW-0472">Membrane</keyword>
<feature type="domain" description="Major facilitator superfamily (MFS) profile" evidence="7">
    <location>
        <begin position="10"/>
        <end position="405"/>
    </location>
</feature>
<dbReference type="Gene3D" id="1.20.1250.20">
    <property type="entry name" value="MFS general substrate transporter like domains"/>
    <property type="match status" value="2"/>
</dbReference>